<evidence type="ECO:0000259" key="3">
    <source>
        <dbReference type="PROSITE" id="PS50207"/>
    </source>
</evidence>
<evidence type="ECO:0000256" key="1">
    <source>
        <dbReference type="ARBA" id="ARBA00010134"/>
    </source>
</evidence>
<dbReference type="AlphaFoldDB" id="A0A8C6WWG2"/>
<dbReference type="Proteomes" id="UP000694523">
    <property type="component" value="Unplaced"/>
</dbReference>
<dbReference type="GO" id="GO:0050727">
    <property type="term" value="P:regulation of inflammatory response"/>
    <property type="evidence" value="ECO:0007669"/>
    <property type="project" value="TreeGrafter"/>
</dbReference>
<dbReference type="PROSITE" id="PS50207">
    <property type="entry name" value="CASPASE_P10"/>
    <property type="match status" value="1"/>
</dbReference>
<dbReference type="PANTHER" id="PTHR47901">
    <property type="entry name" value="CASPASE RECRUITMENT DOMAIN-CONTAINING PROTEIN 18"/>
    <property type="match status" value="1"/>
</dbReference>
<dbReference type="InterPro" id="IPR015917">
    <property type="entry name" value="Pept_C14A"/>
</dbReference>
<dbReference type="Gene3D" id="3.30.70.1470">
    <property type="entry name" value="Caspase-like"/>
    <property type="match status" value="1"/>
</dbReference>
<name>A0A8C6WWG2_9GOBI</name>
<accession>A0A8C6WWG2</accession>
<dbReference type="InterPro" id="IPR001309">
    <property type="entry name" value="Pept_C14_p20"/>
</dbReference>
<sequence length="322" mass="36444">MAGSRIMIANALEDLTPEDLTKFTARLKEPRGDEHKPARFKQAQLIGKDHQGLADLLADSFSGHAVSITVALLRAIGANRVADELGECIYPVTSNSIKNRVALLITNITFTKLNNRPGAEKDEENMEKLLSTLGYEVVKHTNLTAKKMENALDDFSKHPKLKETDSVFVPDELKVDHIYDNLNAKNCPALVDKPKIIIIQACRGEETGSVLVQADDVAVREIDENVFRYTHKEKDFIALLSSTPHTKSWRNTFKGSYLIWFTVDVFQTNVVKDHIEDLFRKVCCVYRLKLLFFPSILNLQMATKDRCTLTHHFFLFPGDLKQ</sequence>
<dbReference type="Gene3D" id="1.10.533.10">
    <property type="entry name" value="Death Domain, Fas"/>
    <property type="match status" value="1"/>
</dbReference>
<dbReference type="InterPro" id="IPR004020">
    <property type="entry name" value="DAPIN"/>
</dbReference>
<dbReference type="GO" id="GO:0006508">
    <property type="term" value="P:proteolysis"/>
    <property type="evidence" value="ECO:0007669"/>
    <property type="project" value="InterPro"/>
</dbReference>
<evidence type="ECO:0000259" key="4">
    <source>
        <dbReference type="PROSITE" id="PS50208"/>
    </source>
</evidence>
<dbReference type="GO" id="GO:0072559">
    <property type="term" value="C:NLRP3 inflammasome complex"/>
    <property type="evidence" value="ECO:0007669"/>
    <property type="project" value="TreeGrafter"/>
</dbReference>
<dbReference type="Gene3D" id="3.40.50.1460">
    <property type="match status" value="2"/>
</dbReference>
<dbReference type="SUPFAM" id="SSF47986">
    <property type="entry name" value="DEATH domain"/>
    <property type="match status" value="1"/>
</dbReference>
<feature type="domain" description="Caspase family p10" evidence="3">
    <location>
        <begin position="226"/>
        <end position="317"/>
    </location>
</feature>
<evidence type="ECO:0000313" key="6">
    <source>
        <dbReference type="Ensembl" id="ENSNMLP00000037022.1"/>
    </source>
</evidence>
<evidence type="ECO:0000259" key="5">
    <source>
        <dbReference type="PROSITE" id="PS50824"/>
    </source>
</evidence>
<evidence type="ECO:0000313" key="7">
    <source>
        <dbReference type="Proteomes" id="UP000694523"/>
    </source>
</evidence>
<dbReference type="InterPro" id="IPR011600">
    <property type="entry name" value="Pept_C14_caspase"/>
</dbReference>
<dbReference type="GO" id="GO:0072557">
    <property type="term" value="C:IPAF inflammasome complex"/>
    <property type="evidence" value="ECO:0007669"/>
    <property type="project" value="TreeGrafter"/>
</dbReference>
<proteinExistence type="inferred from homology"/>
<dbReference type="Ensembl" id="ENSNMLT00000041245.1">
    <property type="protein sequence ID" value="ENSNMLP00000037022.1"/>
    <property type="gene ID" value="ENSNMLG00000022935.1"/>
</dbReference>
<dbReference type="GO" id="GO:0004197">
    <property type="term" value="F:cysteine-type endopeptidase activity"/>
    <property type="evidence" value="ECO:0007669"/>
    <property type="project" value="InterPro"/>
</dbReference>
<dbReference type="InterPro" id="IPR011029">
    <property type="entry name" value="DEATH-like_dom_sf"/>
</dbReference>
<feature type="domain" description="Pyrin" evidence="5">
    <location>
        <begin position="1"/>
        <end position="87"/>
    </location>
</feature>
<protein>
    <submittedName>
        <fullName evidence="6">Uncharacterized protein</fullName>
    </submittedName>
</protein>
<dbReference type="PANTHER" id="PTHR47901:SF3">
    <property type="entry name" value="CASPASE-1"/>
    <property type="match status" value="1"/>
</dbReference>
<dbReference type="Pfam" id="PF00656">
    <property type="entry name" value="Peptidase_C14"/>
    <property type="match status" value="1"/>
</dbReference>
<dbReference type="InterPro" id="IPR002138">
    <property type="entry name" value="Pept_C14_p10"/>
</dbReference>
<feature type="domain" description="Caspase family p20" evidence="4">
    <location>
        <begin position="98"/>
        <end position="206"/>
    </location>
</feature>
<dbReference type="PROSITE" id="PS50824">
    <property type="entry name" value="DAPIN"/>
    <property type="match status" value="1"/>
</dbReference>
<dbReference type="SMART" id="SM00115">
    <property type="entry name" value="CASc"/>
    <property type="match status" value="1"/>
</dbReference>
<keyword evidence="7" id="KW-1185">Reference proteome</keyword>
<dbReference type="SUPFAM" id="SSF52129">
    <property type="entry name" value="Caspase-like"/>
    <property type="match status" value="1"/>
</dbReference>
<dbReference type="PRINTS" id="PR00376">
    <property type="entry name" value="IL1BCENZYME"/>
</dbReference>
<dbReference type="Pfam" id="PF02758">
    <property type="entry name" value="PYRIN"/>
    <property type="match status" value="1"/>
</dbReference>
<dbReference type="PROSITE" id="PS01122">
    <property type="entry name" value="CASPASE_CYS"/>
    <property type="match status" value="1"/>
</dbReference>
<dbReference type="GO" id="GO:0097169">
    <property type="term" value="C:AIM2 inflammasome complex"/>
    <property type="evidence" value="ECO:0007669"/>
    <property type="project" value="TreeGrafter"/>
</dbReference>
<dbReference type="PROSITE" id="PS50208">
    <property type="entry name" value="CASPASE_P20"/>
    <property type="match status" value="1"/>
</dbReference>
<dbReference type="SMART" id="SM01289">
    <property type="entry name" value="PYRIN"/>
    <property type="match status" value="1"/>
</dbReference>
<reference evidence="6" key="2">
    <citation type="submission" date="2025-09" db="UniProtKB">
        <authorList>
            <consortium name="Ensembl"/>
        </authorList>
    </citation>
    <scope>IDENTIFICATION</scope>
</reference>
<reference evidence="6" key="1">
    <citation type="submission" date="2025-08" db="UniProtKB">
        <authorList>
            <consortium name="Ensembl"/>
        </authorList>
    </citation>
    <scope>IDENTIFICATION</scope>
</reference>
<dbReference type="InterPro" id="IPR029030">
    <property type="entry name" value="Caspase-like_dom_sf"/>
</dbReference>
<dbReference type="InterPro" id="IPR002398">
    <property type="entry name" value="Pept_C14"/>
</dbReference>
<organism evidence="6 7">
    <name type="scientific">Neogobius melanostomus</name>
    <name type="common">round goby</name>
    <dbReference type="NCBI Taxonomy" id="47308"/>
    <lineage>
        <taxon>Eukaryota</taxon>
        <taxon>Metazoa</taxon>
        <taxon>Chordata</taxon>
        <taxon>Craniata</taxon>
        <taxon>Vertebrata</taxon>
        <taxon>Euteleostomi</taxon>
        <taxon>Actinopterygii</taxon>
        <taxon>Neopterygii</taxon>
        <taxon>Teleostei</taxon>
        <taxon>Neoteleostei</taxon>
        <taxon>Acanthomorphata</taxon>
        <taxon>Gobiaria</taxon>
        <taxon>Gobiiformes</taxon>
        <taxon>Gobioidei</taxon>
        <taxon>Gobiidae</taxon>
        <taxon>Benthophilinae</taxon>
        <taxon>Neogobiini</taxon>
        <taxon>Neogobius</taxon>
    </lineage>
</organism>
<dbReference type="InterPro" id="IPR033139">
    <property type="entry name" value="Caspase_cys_AS"/>
</dbReference>
<evidence type="ECO:0000256" key="2">
    <source>
        <dbReference type="RuleBase" id="RU003971"/>
    </source>
</evidence>
<comment type="similarity">
    <text evidence="1 2">Belongs to the peptidase C14A family.</text>
</comment>